<dbReference type="AlphaFoldDB" id="A0A6J8BFD1"/>
<dbReference type="Proteomes" id="UP000507470">
    <property type="component" value="Unassembled WGS sequence"/>
</dbReference>
<dbReference type="OrthoDB" id="6171556at2759"/>
<evidence type="ECO:0000313" key="1">
    <source>
        <dbReference type="EMBL" id="CAC5382668.1"/>
    </source>
</evidence>
<protein>
    <recommendedName>
        <fullName evidence="3">SGNH hydrolase-type esterase domain-containing protein</fullName>
    </recommendedName>
</protein>
<dbReference type="SUPFAM" id="SSF52266">
    <property type="entry name" value="SGNH hydrolase"/>
    <property type="match status" value="1"/>
</dbReference>
<sequence>MKEIVSLAGELYPSSKVIISTPTPRADNKSFNMKGQLISVLLKQEYFDNEKVYLCDHSNLLNKGRAIHRFLSEDDKYHLSDQGVNVFAANIRDIVDEALNLPIRRPFYSSNVNLNNGSRGGYRERGGYCSRGGYRGHGHNNYNNYQNRGRGYG</sequence>
<keyword evidence="2" id="KW-1185">Reference proteome</keyword>
<reference evidence="1 2" key="1">
    <citation type="submission" date="2020-06" db="EMBL/GenBank/DDBJ databases">
        <authorList>
            <person name="Li R."/>
            <person name="Bekaert M."/>
        </authorList>
    </citation>
    <scope>NUCLEOTIDE SEQUENCE [LARGE SCALE GENOMIC DNA]</scope>
    <source>
        <strain evidence="2">wild</strain>
    </source>
</reference>
<proteinExistence type="predicted"/>
<dbReference type="Gene3D" id="3.40.50.1110">
    <property type="entry name" value="SGNH hydrolase"/>
    <property type="match status" value="1"/>
</dbReference>
<evidence type="ECO:0008006" key="3">
    <source>
        <dbReference type="Google" id="ProtNLM"/>
    </source>
</evidence>
<accession>A0A6J8BFD1</accession>
<gene>
    <name evidence="1" type="ORF">MCOR_18472</name>
</gene>
<dbReference type="EMBL" id="CACVKT020003253">
    <property type="protein sequence ID" value="CAC5382668.1"/>
    <property type="molecule type" value="Genomic_DNA"/>
</dbReference>
<name>A0A6J8BFD1_MYTCO</name>
<evidence type="ECO:0000313" key="2">
    <source>
        <dbReference type="Proteomes" id="UP000507470"/>
    </source>
</evidence>
<organism evidence="1 2">
    <name type="scientific">Mytilus coruscus</name>
    <name type="common">Sea mussel</name>
    <dbReference type="NCBI Taxonomy" id="42192"/>
    <lineage>
        <taxon>Eukaryota</taxon>
        <taxon>Metazoa</taxon>
        <taxon>Spiralia</taxon>
        <taxon>Lophotrochozoa</taxon>
        <taxon>Mollusca</taxon>
        <taxon>Bivalvia</taxon>
        <taxon>Autobranchia</taxon>
        <taxon>Pteriomorphia</taxon>
        <taxon>Mytilida</taxon>
        <taxon>Mytiloidea</taxon>
        <taxon>Mytilidae</taxon>
        <taxon>Mytilinae</taxon>
        <taxon>Mytilus</taxon>
    </lineage>
</organism>
<dbReference type="InterPro" id="IPR036514">
    <property type="entry name" value="SGNH_hydro_sf"/>
</dbReference>